<reference evidence="2" key="1">
    <citation type="submission" date="2020-03" db="EMBL/GenBank/DDBJ databases">
        <authorList>
            <person name="Guo F."/>
        </authorList>
    </citation>
    <scope>NUCLEOTIDE SEQUENCE</scope>
    <source>
        <strain evidence="2">JCM 30134</strain>
    </source>
</reference>
<keyword evidence="1" id="KW-0812">Transmembrane</keyword>
<dbReference type="AlphaFoldDB" id="A0A9E5MNW6"/>
<proteinExistence type="predicted"/>
<name>A0A9E5MNW6_9GAMM</name>
<organism evidence="2 3">
    <name type="scientific">Pseudomaricurvus hydrocarbonicus</name>
    <dbReference type="NCBI Taxonomy" id="1470433"/>
    <lineage>
        <taxon>Bacteria</taxon>
        <taxon>Pseudomonadati</taxon>
        <taxon>Pseudomonadota</taxon>
        <taxon>Gammaproteobacteria</taxon>
        <taxon>Cellvibrionales</taxon>
        <taxon>Cellvibrionaceae</taxon>
        <taxon>Pseudomaricurvus</taxon>
    </lineage>
</organism>
<sequence>MMLLLMMLLLLMLLTLELLALELLMLKLLALYVLTLHAHLPGRIGPIQLLQTLLLQMLGALLREVMRRPLRQGL</sequence>
<dbReference type="RefSeq" id="WP_167191049.1">
    <property type="nucleotide sequence ID" value="NZ_JAAONZ010000019.1"/>
</dbReference>
<dbReference type="EMBL" id="JAAONZ010000019">
    <property type="protein sequence ID" value="NHO67751.1"/>
    <property type="molecule type" value="Genomic_DNA"/>
</dbReference>
<keyword evidence="1" id="KW-0472">Membrane</keyword>
<gene>
    <name evidence="2" type="ORF">G8770_19570</name>
</gene>
<comment type="caution">
    <text evidence="2">The sequence shown here is derived from an EMBL/GenBank/DDBJ whole genome shotgun (WGS) entry which is preliminary data.</text>
</comment>
<accession>A0A9E5MNW6</accession>
<evidence type="ECO:0000256" key="1">
    <source>
        <dbReference type="SAM" id="Phobius"/>
    </source>
</evidence>
<keyword evidence="1" id="KW-1133">Transmembrane helix</keyword>
<keyword evidence="3" id="KW-1185">Reference proteome</keyword>
<evidence type="ECO:0000313" key="3">
    <source>
        <dbReference type="Proteomes" id="UP000787472"/>
    </source>
</evidence>
<protein>
    <submittedName>
        <fullName evidence="2">Uncharacterized protein</fullName>
    </submittedName>
</protein>
<feature type="transmembrane region" description="Helical" evidence="1">
    <location>
        <begin position="44"/>
        <end position="62"/>
    </location>
</feature>
<evidence type="ECO:0000313" key="2">
    <source>
        <dbReference type="EMBL" id="NHO67751.1"/>
    </source>
</evidence>
<dbReference type="Proteomes" id="UP000787472">
    <property type="component" value="Unassembled WGS sequence"/>
</dbReference>